<sequence length="415" mass="45724">MTPPRRTKLMETLEDQVARSFHEAFDALPAKCKPRTSENGVREWVPLSGIAVIGEDERVKCVALGTGMKCLPATQTSLLASGTVLHDWHAEILAIRAFNHSLLHEARSLVSSSAYQSSILRHRQVDGVAPQSFGHQPITLREGLKIMMYCSEAPCGDASMELVMEAQEDATPWPVADSSDKRAPVLLGRESFSQLGVVRRKPCTLLLSIKLGKILNEFVEARRDAPPTLSKSCSDKLALKQCTSILSSTTSLLISPENAYLDTLILPKSQYRPEACERSFGPQGRLQPVADRTWGHGHAFHPFQVRTTNLDFSYSRRNVMANSNGESKGCNISVVWTLGLQEILINGVLQGRKQTDPKGASALSKAKIWELFLELHKLVVSDDSILIDMGPSLIRGYVKEVVKEEALQGWDQGAV</sequence>
<proteinExistence type="predicted"/>
<organism evidence="2 3">
    <name type="scientific">Lepraria neglecta</name>
    <dbReference type="NCBI Taxonomy" id="209136"/>
    <lineage>
        <taxon>Eukaryota</taxon>
        <taxon>Fungi</taxon>
        <taxon>Dikarya</taxon>
        <taxon>Ascomycota</taxon>
        <taxon>Pezizomycotina</taxon>
        <taxon>Lecanoromycetes</taxon>
        <taxon>OSLEUM clade</taxon>
        <taxon>Lecanoromycetidae</taxon>
        <taxon>Lecanorales</taxon>
        <taxon>Lecanorineae</taxon>
        <taxon>Stereocaulaceae</taxon>
        <taxon>Lepraria</taxon>
    </lineage>
</organism>
<dbReference type="PROSITE" id="PS50141">
    <property type="entry name" value="A_DEAMIN_EDITASE"/>
    <property type="match status" value="1"/>
</dbReference>
<gene>
    <name evidence="2" type="ORF">OEA41_007317</name>
</gene>
<dbReference type="EMBL" id="JASNWA010000004">
    <property type="protein sequence ID" value="KAK3175995.1"/>
    <property type="molecule type" value="Genomic_DNA"/>
</dbReference>
<evidence type="ECO:0000313" key="2">
    <source>
        <dbReference type="EMBL" id="KAK3175995.1"/>
    </source>
</evidence>
<dbReference type="PANTHER" id="PTHR47803">
    <property type="entry name" value="TRNA-SPECIFIC ADENOSINE DEAMINASE 1"/>
    <property type="match status" value="1"/>
</dbReference>
<dbReference type="SMART" id="SM00552">
    <property type="entry name" value="ADEAMc"/>
    <property type="match status" value="1"/>
</dbReference>
<dbReference type="InterPro" id="IPR042935">
    <property type="entry name" value="Tad1"/>
</dbReference>
<dbReference type="GO" id="GO:0003723">
    <property type="term" value="F:RNA binding"/>
    <property type="evidence" value="ECO:0007669"/>
    <property type="project" value="InterPro"/>
</dbReference>
<dbReference type="PANTHER" id="PTHR47803:SF1">
    <property type="entry name" value="TRNA-SPECIFIC ADENOSINE DEAMINASE 1"/>
    <property type="match status" value="1"/>
</dbReference>
<dbReference type="GO" id="GO:0002100">
    <property type="term" value="P:tRNA wobble adenosine to inosine editing"/>
    <property type="evidence" value="ECO:0007669"/>
    <property type="project" value="InterPro"/>
</dbReference>
<feature type="domain" description="A to I editase" evidence="1">
    <location>
        <begin position="63"/>
        <end position="383"/>
    </location>
</feature>
<dbReference type="GO" id="GO:0043829">
    <property type="term" value="F:tRNA-specific adenosine-37 deaminase activity"/>
    <property type="evidence" value="ECO:0007669"/>
    <property type="project" value="TreeGrafter"/>
</dbReference>
<accession>A0AAE0DQD7</accession>
<protein>
    <recommendedName>
        <fullName evidence="1">A to I editase domain-containing protein</fullName>
    </recommendedName>
</protein>
<name>A0AAE0DQD7_9LECA</name>
<evidence type="ECO:0000259" key="1">
    <source>
        <dbReference type="PROSITE" id="PS50141"/>
    </source>
</evidence>
<reference evidence="2" key="1">
    <citation type="submission" date="2022-11" db="EMBL/GenBank/DDBJ databases">
        <title>Chromosomal genome sequence assembly and mating type (MAT) locus characterization of the leprose asexual lichenized fungus Lepraria neglecta (Nyl.) Erichsen.</title>
        <authorList>
            <person name="Allen J.L."/>
            <person name="Pfeffer B."/>
        </authorList>
    </citation>
    <scope>NUCLEOTIDE SEQUENCE</scope>
    <source>
        <strain evidence="2">Allen 5258</strain>
    </source>
</reference>
<dbReference type="InterPro" id="IPR002466">
    <property type="entry name" value="A_deamin"/>
</dbReference>
<comment type="caution">
    <text evidence="2">The sequence shown here is derived from an EMBL/GenBank/DDBJ whole genome shotgun (WGS) entry which is preliminary data.</text>
</comment>
<keyword evidence="3" id="KW-1185">Reference proteome</keyword>
<dbReference type="Pfam" id="PF02137">
    <property type="entry name" value="A_deamin"/>
    <property type="match status" value="1"/>
</dbReference>
<dbReference type="Proteomes" id="UP001276659">
    <property type="component" value="Unassembled WGS sequence"/>
</dbReference>
<dbReference type="AlphaFoldDB" id="A0AAE0DQD7"/>
<evidence type="ECO:0000313" key="3">
    <source>
        <dbReference type="Proteomes" id="UP001276659"/>
    </source>
</evidence>